<dbReference type="PANTHER" id="PTHR35370:SF1">
    <property type="entry name" value="TYPE VI SECRETION SYSTEM COMPONENT TSSF1"/>
    <property type="match status" value="1"/>
</dbReference>
<gene>
    <name evidence="1" type="primary">tssF</name>
    <name evidence="1" type="ORF">HZA61_00125</name>
</gene>
<proteinExistence type="predicted"/>
<protein>
    <submittedName>
        <fullName evidence="1">Type VI secretion system baseplate subunit TssF</fullName>
    </submittedName>
</protein>
<organism evidence="1 2">
    <name type="scientific">Eiseniibacteriota bacterium</name>
    <dbReference type="NCBI Taxonomy" id="2212470"/>
    <lineage>
        <taxon>Bacteria</taxon>
        <taxon>Candidatus Eiseniibacteriota</taxon>
    </lineage>
</organism>
<dbReference type="NCBIfam" id="TIGR03359">
    <property type="entry name" value="VI_chp_6"/>
    <property type="match status" value="1"/>
</dbReference>
<name>A0A933S9V8_UNCEI</name>
<dbReference type="AlphaFoldDB" id="A0A933S9V8"/>
<dbReference type="Proteomes" id="UP000696931">
    <property type="component" value="Unassembled WGS sequence"/>
</dbReference>
<evidence type="ECO:0000313" key="2">
    <source>
        <dbReference type="Proteomes" id="UP000696931"/>
    </source>
</evidence>
<evidence type="ECO:0000313" key="1">
    <source>
        <dbReference type="EMBL" id="MBI5167868.1"/>
    </source>
</evidence>
<comment type="caution">
    <text evidence="1">The sequence shown here is derived from an EMBL/GenBank/DDBJ whole genome shotgun (WGS) entry which is preliminary data.</text>
</comment>
<sequence length="591" mass="65713">MRSSYYDEELDYIRRLAQEFGASHQEAAHLVEPGQDPDVERLLEGFAFLAAQVRQTLDDDFPELTHGLFQLMWPNFLRPVPSLAIEQFKPKPGAVRGSVKVPRGAQVCSDDAAAALKFRFRTCWDVTLHPLELESSALEVTKSGESSLVLQFSLTGGAKYDALTLDSLRLFLHEDSRHSRLLYHHLLRHLKHATAWGDQDDTPVSLTIEPVGFAREDAVLPYPDGVPAGYRLLQEYFVFPQKFGFVDLVGLEKLAGAQVKSRFTVRIVFDTEPSQAMRVSKGDIRLFCTPVANLFAHVSEPVTLDGTKSSWPVRPQGRDQSRLDIAWIENMTLRAADRVERPVPWFYSFAPDVFREAFAYFTARRQLAADHESFQTWVTVVQPDGRARAALEGVASFELLCTNGRAAGALDVGTLKGTSDTSPTVATFENITKPTPQVEPPLRIGMLWRLLSLLSASHQAFQSGDALKAMLELMAAINAGAPGRSEKGFVMGGQDERATRDIQRRIRGIRGVTPVPADRLYGGGMIRGTRVTVDVDPDPFEGIGQLFLFGSVLDEFLAGQAGINTFTQLRVRYDEGRLPLEWPARLGRERA</sequence>
<dbReference type="PIRSF" id="PIRSF028304">
    <property type="entry name" value="UCP028304"/>
    <property type="match status" value="1"/>
</dbReference>
<reference evidence="1" key="1">
    <citation type="submission" date="2020-07" db="EMBL/GenBank/DDBJ databases">
        <title>Huge and variable diversity of episymbiotic CPR bacteria and DPANN archaea in groundwater ecosystems.</title>
        <authorList>
            <person name="He C.Y."/>
            <person name="Keren R."/>
            <person name="Whittaker M."/>
            <person name="Farag I.F."/>
            <person name="Doudna J."/>
            <person name="Cate J.H.D."/>
            <person name="Banfield J.F."/>
        </authorList>
    </citation>
    <scope>NUCLEOTIDE SEQUENCE</scope>
    <source>
        <strain evidence="1">NC_groundwater_1813_Pr3_B-0.1um_71_17</strain>
    </source>
</reference>
<accession>A0A933S9V8</accession>
<dbReference type="InterPro" id="IPR010272">
    <property type="entry name" value="T6SS_TssF"/>
</dbReference>
<dbReference type="Pfam" id="PF05947">
    <property type="entry name" value="T6SS_TssF"/>
    <property type="match status" value="1"/>
</dbReference>
<dbReference type="EMBL" id="JACRIW010000001">
    <property type="protein sequence ID" value="MBI5167868.1"/>
    <property type="molecule type" value="Genomic_DNA"/>
</dbReference>
<dbReference type="PANTHER" id="PTHR35370">
    <property type="entry name" value="CYTOPLASMIC PROTEIN-RELATED-RELATED"/>
    <property type="match status" value="1"/>
</dbReference>